<organism evidence="7 8">
    <name type="scientific">Ambispora leptoticha</name>
    <dbReference type="NCBI Taxonomy" id="144679"/>
    <lineage>
        <taxon>Eukaryota</taxon>
        <taxon>Fungi</taxon>
        <taxon>Fungi incertae sedis</taxon>
        <taxon>Mucoromycota</taxon>
        <taxon>Glomeromycotina</taxon>
        <taxon>Glomeromycetes</taxon>
        <taxon>Archaeosporales</taxon>
        <taxon>Ambisporaceae</taxon>
        <taxon>Ambispora</taxon>
    </lineage>
</organism>
<gene>
    <name evidence="7" type="ORF">ALEPTO_LOCUS12646</name>
</gene>
<sequence>TRASLAVKRHYPRVVKIVYKSPDQSKVKENLFFVGKGVTYDTGGADIKAGGHMRGMSRDKCGAATVAGFLKTVSKLQPVHVNVTAALALVRNSVGSDSYVSDEVIYSRAGVRVLVGNTDAEGRMVMADLLTECKELALKNTAAPSRLFTVATLTGHALLAYGNYGAVIDNGPARKAGISQRVIQAGHIWGDPFELSTLRREDYEFIKPRSNREDVVQANESSSMRTIRGHQYPAAFLIIASGLKDHGLKAPKDRQISYSHLDIAGNSETRGKGLSLGTVTGSSMQQPPSNQQQTSSPTEFLNNVIGRPVLVKLNSGVDYR</sequence>
<dbReference type="GO" id="GO:0005737">
    <property type="term" value="C:cytoplasm"/>
    <property type="evidence" value="ECO:0007669"/>
    <property type="project" value="InterPro"/>
</dbReference>
<dbReference type="PRINTS" id="PR00481">
    <property type="entry name" value="LAMNOPPTDASE"/>
</dbReference>
<feature type="compositionally biased region" description="Low complexity" evidence="5">
    <location>
        <begin position="282"/>
        <end position="297"/>
    </location>
</feature>
<evidence type="ECO:0000256" key="1">
    <source>
        <dbReference type="ARBA" id="ARBA00009528"/>
    </source>
</evidence>
<dbReference type="PANTHER" id="PTHR11963:SF48">
    <property type="entry name" value="DIPEPTIDASE B, ISOFORM A"/>
    <property type="match status" value="1"/>
</dbReference>
<dbReference type="GO" id="GO:0006508">
    <property type="term" value="P:proteolysis"/>
    <property type="evidence" value="ECO:0007669"/>
    <property type="project" value="UniProtKB-KW"/>
</dbReference>
<dbReference type="AlphaFoldDB" id="A0A9N9ICV4"/>
<keyword evidence="2" id="KW-0031">Aminopeptidase</keyword>
<reference evidence="7" key="1">
    <citation type="submission" date="2021-06" db="EMBL/GenBank/DDBJ databases">
        <authorList>
            <person name="Kallberg Y."/>
            <person name="Tangrot J."/>
            <person name="Rosling A."/>
        </authorList>
    </citation>
    <scope>NUCLEOTIDE SEQUENCE</scope>
    <source>
        <strain evidence="7">FL130A</strain>
    </source>
</reference>
<keyword evidence="4" id="KW-0378">Hydrolase</keyword>
<dbReference type="InterPro" id="IPR000819">
    <property type="entry name" value="Peptidase_M17_C"/>
</dbReference>
<dbReference type="InterPro" id="IPR011356">
    <property type="entry name" value="Leucine_aapep/pepB"/>
</dbReference>
<protein>
    <submittedName>
        <fullName evidence="7">919_t:CDS:1</fullName>
    </submittedName>
</protein>
<feature type="non-terminal residue" evidence="7">
    <location>
        <position position="320"/>
    </location>
</feature>
<evidence type="ECO:0000259" key="6">
    <source>
        <dbReference type="PROSITE" id="PS00631"/>
    </source>
</evidence>
<evidence type="ECO:0000313" key="7">
    <source>
        <dbReference type="EMBL" id="CAG8731616.1"/>
    </source>
</evidence>
<proteinExistence type="inferred from homology"/>
<feature type="non-terminal residue" evidence="7">
    <location>
        <position position="1"/>
    </location>
</feature>
<evidence type="ECO:0000256" key="5">
    <source>
        <dbReference type="SAM" id="MobiDB-lite"/>
    </source>
</evidence>
<dbReference type="Proteomes" id="UP000789508">
    <property type="component" value="Unassembled WGS sequence"/>
</dbReference>
<evidence type="ECO:0000256" key="4">
    <source>
        <dbReference type="ARBA" id="ARBA00022801"/>
    </source>
</evidence>
<keyword evidence="8" id="KW-1185">Reference proteome</keyword>
<dbReference type="OrthoDB" id="412814at2759"/>
<evidence type="ECO:0000256" key="2">
    <source>
        <dbReference type="ARBA" id="ARBA00022438"/>
    </source>
</evidence>
<dbReference type="GO" id="GO:0030145">
    <property type="term" value="F:manganese ion binding"/>
    <property type="evidence" value="ECO:0007669"/>
    <property type="project" value="InterPro"/>
</dbReference>
<dbReference type="EMBL" id="CAJVPS010030739">
    <property type="protein sequence ID" value="CAG8731616.1"/>
    <property type="molecule type" value="Genomic_DNA"/>
</dbReference>
<dbReference type="PROSITE" id="PS00631">
    <property type="entry name" value="CYTOSOL_AP"/>
    <property type="match status" value="1"/>
</dbReference>
<dbReference type="GO" id="GO:0070006">
    <property type="term" value="F:metalloaminopeptidase activity"/>
    <property type="evidence" value="ECO:0007669"/>
    <property type="project" value="InterPro"/>
</dbReference>
<dbReference type="Pfam" id="PF00883">
    <property type="entry name" value="Peptidase_M17"/>
    <property type="match status" value="1"/>
</dbReference>
<dbReference type="Gene3D" id="3.40.630.10">
    <property type="entry name" value="Zn peptidases"/>
    <property type="match status" value="1"/>
</dbReference>
<name>A0A9N9ICV4_9GLOM</name>
<feature type="domain" description="Cytosol aminopeptidase" evidence="6">
    <location>
        <begin position="117"/>
        <end position="124"/>
    </location>
</feature>
<feature type="region of interest" description="Disordered" evidence="5">
    <location>
        <begin position="269"/>
        <end position="299"/>
    </location>
</feature>
<dbReference type="SUPFAM" id="SSF53187">
    <property type="entry name" value="Zn-dependent exopeptidases"/>
    <property type="match status" value="1"/>
</dbReference>
<comment type="similarity">
    <text evidence="1">Belongs to the peptidase M17 family.</text>
</comment>
<evidence type="ECO:0000313" key="8">
    <source>
        <dbReference type="Proteomes" id="UP000789508"/>
    </source>
</evidence>
<accession>A0A9N9ICV4</accession>
<keyword evidence="3" id="KW-0645">Protease</keyword>
<evidence type="ECO:0000256" key="3">
    <source>
        <dbReference type="ARBA" id="ARBA00022670"/>
    </source>
</evidence>
<comment type="caution">
    <text evidence="7">The sequence shown here is derived from an EMBL/GenBank/DDBJ whole genome shotgun (WGS) entry which is preliminary data.</text>
</comment>
<dbReference type="PANTHER" id="PTHR11963">
    <property type="entry name" value="LEUCINE AMINOPEPTIDASE-RELATED"/>
    <property type="match status" value="1"/>
</dbReference>